<organism evidence="4 5">
    <name type="scientific">Neolewinella litorea</name>
    <dbReference type="NCBI Taxonomy" id="2562452"/>
    <lineage>
        <taxon>Bacteria</taxon>
        <taxon>Pseudomonadati</taxon>
        <taxon>Bacteroidota</taxon>
        <taxon>Saprospiria</taxon>
        <taxon>Saprospirales</taxon>
        <taxon>Lewinellaceae</taxon>
        <taxon>Neolewinella</taxon>
    </lineage>
</organism>
<sequence>MPPPTWSWKPSTRTCSPTSTSPSTPQPVNTATSSSASRAPSTAAARGCNASRPTTTSTCASPAELRVATLPATHRPFIAHYPVNTPGMKLRGFLIPTIVLALPLLLVAQSDATATEEYPQRVYHTQRVTTEVPVIDGTPNEAAWNLVEWSGGYMQFEPNPGDPPTRRTFIKFLYDDRNLYVAYRCEDDQPELIEQRMARRDQFPGDWVELNIDSYHDKRTAFSFTVSASGVKSDEFISNDGNNWDSSWNPIWETRTQIDSAGWTAELRIPLSQIRFSAGADQVWGIQSTRRDFRMDERSIWQPRSRTASGWVSRFGELRGLRDLQPRRTLEVQPYVVAQRSTFPAEENNPFVDGTDNRLSAGLDARVGITNDLTLDLTINPDFGQVEADPGALNLDGYQIFFREQRPFFVEGQNIFEFGLSDAQAGGRHTSDLLFYSRRIGGSPHRILSSNAAGRYYVDQPNNTTILGAAKFSGKTKSGLSVGLLESMTEREMATLDLAGERSETVVEPMTNYQVGRIQQDFRGGDTYVGAILTGVQRSLNDDPELGFLHREAYSGGVDFTHRWDDRSWYVAGNTVLSSVSGSREAILQTQTGFEHFFQRPGAEHLSVDSTATRLNGSSGLLKVGNLGGNFIFETGATWRSPGFEINDIGFMRSADEINYFGWAARRWQEPFSIFRRFQVNGNLYSTFDFGGASLGQAANFNTHANFTNFMRAGTGATYVVYRASKTDLRGGPLLRQSPGYEYFGYVVSDNRKKATIGTQGYSFQSFDGTERQRSMSFFVQWQPFDAASMNLEPTYSTFDRADQYVTRVEGESGPEYIVGAVDQRTFSTTLRLTYNLTPDLTVQYYGQPFISQGRYRDFKTFTGDGLASTFGERFVAFAADEVTYDMESDSYLLGPAGRYRVGNPDFNFIQFRSNMVLRWEYRPGSELYLVWSQGNTASGNPGQGLLHSLGNNIFSEDVRNNFLVKVTYRWLR</sequence>
<evidence type="ECO:0000313" key="4">
    <source>
        <dbReference type="EMBL" id="THH39368.1"/>
    </source>
</evidence>
<feature type="compositionally biased region" description="Low complexity" evidence="1">
    <location>
        <begin position="10"/>
        <end position="46"/>
    </location>
</feature>
<dbReference type="OrthoDB" id="9786766at2"/>
<dbReference type="InterPro" id="IPR010502">
    <property type="entry name" value="Carb-bd_dom_fam9"/>
</dbReference>
<dbReference type="Pfam" id="PF19313">
    <property type="entry name" value="DUF5916"/>
    <property type="match status" value="1"/>
</dbReference>
<gene>
    <name evidence="4" type="ORF">E4021_11480</name>
</gene>
<dbReference type="SUPFAM" id="SSF49344">
    <property type="entry name" value="CBD9-like"/>
    <property type="match status" value="1"/>
</dbReference>
<proteinExistence type="predicted"/>
<evidence type="ECO:0000259" key="3">
    <source>
        <dbReference type="Pfam" id="PF19313"/>
    </source>
</evidence>
<keyword evidence="5" id="KW-1185">Reference proteome</keyword>
<protein>
    <submittedName>
        <fullName evidence="4">Hydrolase</fullName>
    </submittedName>
</protein>
<evidence type="ECO:0000259" key="2">
    <source>
        <dbReference type="Pfam" id="PF06452"/>
    </source>
</evidence>
<dbReference type="GO" id="GO:0030246">
    <property type="term" value="F:carbohydrate binding"/>
    <property type="evidence" value="ECO:0007669"/>
    <property type="project" value="InterPro"/>
</dbReference>
<dbReference type="InterPro" id="IPR045670">
    <property type="entry name" value="DUF5916"/>
</dbReference>
<dbReference type="Proteomes" id="UP000308528">
    <property type="component" value="Unassembled WGS sequence"/>
</dbReference>
<accession>A0A4S4NM02</accession>
<dbReference type="Gene3D" id="2.60.40.1190">
    <property type="match status" value="1"/>
</dbReference>
<feature type="region of interest" description="Disordered" evidence="1">
    <location>
        <begin position="1"/>
        <end position="58"/>
    </location>
</feature>
<dbReference type="EMBL" id="SRSF01000004">
    <property type="protein sequence ID" value="THH39368.1"/>
    <property type="molecule type" value="Genomic_DNA"/>
</dbReference>
<dbReference type="GO" id="GO:0016052">
    <property type="term" value="P:carbohydrate catabolic process"/>
    <property type="evidence" value="ECO:0007669"/>
    <property type="project" value="InterPro"/>
</dbReference>
<keyword evidence="4" id="KW-0378">Hydrolase</keyword>
<dbReference type="Pfam" id="PF06452">
    <property type="entry name" value="CBM9_1"/>
    <property type="match status" value="1"/>
</dbReference>
<comment type="caution">
    <text evidence="4">The sequence shown here is derived from an EMBL/GenBank/DDBJ whole genome shotgun (WGS) entry which is preliminary data.</text>
</comment>
<evidence type="ECO:0000256" key="1">
    <source>
        <dbReference type="SAM" id="MobiDB-lite"/>
    </source>
</evidence>
<dbReference type="GO" id="GO:0004553">
    <property type="term" value="F:hydrolase activity, hydrolyzing O-glycosyl compounds"/>
    <property type="evidence" value="ECO:0007669"/>
    <property type="project" value="InterPro"/>
</dbReference>
<reference evidence="4 5" key="1">
    <citation type="submission" date="2019-04" db="EMBL/GenBank/DDBJ databases">
        <title>Lewinella litorea sp. nov., isolated from a marine sand.</title>
        <authorList>
            <person name="Yoon J.-H."/>
        </authorList>
    </citation>
    <scope>NUCLEOTIDE SEQUENCE [LARGE SCALE GENOMIC DNA]</scope>
    <source>
        <strain evidence="4 5">HSMS-39</strain>
    </source>
</reference>
<dbReference type="CDD" id="cd09618">
    <property type="entry name" value="CBM9_like_2"/>
    <property type="match status" value="1"/>
</dbReference>
<evidence type="ECO:0000313" key="5">
    <source>
        <dbReference type="Proteomes" id="UP000308528"/>
    </source>
</evidence>
<feature type="domain" description="Carbohydrate-binding" evidence="2">
    <location>
        <begin position="135"/>
        <end position="288"/>
    </location>
</feature>
<dbReference type="AlphaFoldDB" id="A0A4S4NM02"/>
<name>A0A4S4NM02_9BACT</name>
<feature type="domain" description="DUF5916" evidence="3">
    <location>
        <begin position="330"/>
        <end position="969"/>
    </location>
</feature>